<evidence type="ECO:0000313" key="2">
    <source>
        <dbReference type="EMBL" id="NYI96768.1"/>
    </source>
</evidence>
<feature type="compositionally biased region" description="Pro residues" evidence="1">
    <location>
        <begin position="13"/>
        <end position="22"/>
    </location>
</feature>
<dbReference type="EMBL" id="JACCFO010000001">
    <property type="protein sequence ID" value="NYI96768.1"/>
    <property type="molecule type" value="Genomic_DNA"/>
</dbReference>
<name>A0A853BMR7_9ACTN</name>
<comment type="caution">
    <text evidence="2">The sequence shown here is derived from an EMBL/GenBank/DDBJ whole genome shotgun (WGS) entry which is preliminary data.</text>
</comment>
<protein>
    <submittedName>
        <fullName evidence="2">Uncharacterized protein</fullName>
    </submittedName>
</protein>
<organism evidence="2 3">
    <name type="scientific">Streptomonospora nanhaiensis</name>
    <dbReference type="NCBI Taxonomy" id="1323731"/>
    <lineage>
        <taxon>Bacteria</taxon>
        <taxon>Bacillati</taxon>
        <taxon>Actinomycetota</taxon>
        <taxon>Actinomycetes</taxon>
        <taxon>Streptosporangiales</taxon>
        <taxon>Nocardiopsidaceae</taxon>
        <taxon>Streptomonospora</taxon>
    </lineage>
</organism>
<evidence type="ECO:0000256" key="1">
    <source>
        <dbReference type="SAM" id="MobiDB-lite"/>
    </source>
</evidence>
<proteinExistence type="predicted"/>
<reference evidence="2 3" key="1">
    <citation type="submission" date="2020-07" db="EMBL/GenBank/DDBJ databases">
        <title>Sequencing the genomes of 1000 actinobacteria strains.</title>
        <authorList>
            <person name="Klenk H.-P."/>
        </authorList>
    </citation>
    <scope>NUCLEOTIDE SEQUENCE [LARGE SCALE GENOMIC DNA]</scope>
    <source>
        <strain evidence="2 3">DSM 45927</strain>
    </source>
</reference>
<keyword evidence="3" id="KW-1185">Reference proteome</keyword>
<gene>
    <name evidence="2" type="ORF">HNR12_003045</name>
</gene>
<sequence length="164" mass="16917">MTSSDDPALPGHPAAPPPPAPARPGRTLAAAAAAALVSLPVGVVIGLGDLPLVDLDLFTEEVQRLSSADAGVRYDPDTPGSGADPVPVEIVLVRRPALGGDRYTLRLGHDPDSYFHEVTAPAGTGGADEPVRVEHVDWAAERITVAFTGGYRLGVDTELATGLR</sequence>
<evidence type="ECO:0000313" key="3">
    <source>
        <dbReference type="Proteomes" id="UP000575985"/>
    </source>
</evidence>
<feature type="region of interest" description="Disordered" evidence="1">
    <location>
        <begin position="1"/>
        <end position="25"/>
    </location>
</feature>
<dbReference type="RefSeq" id="WP_179768084.1">
    <property type="nucleotide sequence ID" value="NZ_JACCFO010000001.1"/>
</dbReference>
<accession>A0A853BMR7</accession>
<dbReference type="AlphaFoldDB" id="A0A853BMR7"/>
<dbReference type="Proteomes" id="UP000575985">
    <property type="component" value="Unassembled WGS sequence"/>
</dbReference>